<dbReference type="AlphaFoldDB" id="A0A656GL81"/>
<evidence type="ECO:0000313" key="1">
    <source>
        <dbReference type="EMBL" id="EGH26221.1"/>
    </source>
</evidence>
<dbReference type="EMBL" id="AEAG01002114">
    <property type="protein sequence ID" value="EGH26281.1"/>
    <property type="molecule type" value="Genomic_DNA"/>
</dbReference>
<protein>
    <submittedName>
        <fullName evidence="2">Uncharacterized protein</fullName>
    </submittedName>
</protein>
<gene>
    <name evidence="1" type="ORF">PSYMO_34232</name>
    <name evidence="2" type="ORF">PSYMO_34534</name>
</gene>
<dbReference type="EMBL" id="AEAG01002043">
    <property type="protein sequence ID" value="EGH26221.1"/>
    <property type="molecule type" value="Genomic_DNA"/>
</dbReference>
<evidence type="ECO:0000313" key="3">
    <source>
        <dbReference type="Proteomes" id="UP000003465"/>
    </source>
</evidence>
<name>A0A656GL81_PSEA0</name>
<organism evidence="2 3">
    <name type="scientific">Pseudomonas amygdali pv. mori str. 301020</name>
    <dbReference type="NCBI Taxonomy" id="629261"/>
    <lineage>
        <taxon>Bacteria</taxon>
        <taxon>Pseudomonadati</taxon>
        <taxon>Pseudomonadota</taxon>
        <taxon>Gammaproteobacteria</taxon>
        <taxon>Pseudomonadales</taxon>
        <taxon>Pseudomonadaceae</taxon>
        <taxon>Pseudomonas</taxon>
        <taxon>Pseudomonas amygdali</taxon>
    </lineage>
</organism>
<accession>A0A656GL81</accession>
<dbReference type="Proteomes" id="UP000003465">
    <property type="component" value="Unassembled WGS sequence"/>
</dbReference>
<evidence type="ECO:0000313" key="2">
    <source>
        <dbReference type="EMBL" id="EGH26281.1"/>
    </source>
</evidence>
<sequence length="43" mass="5064">MGIDMHTDTVSVNMDYPLLRLKLLCITGLFHRNKFILKEVMKK</sequence>
<proteinExistence type="predicted"/>
<comment type="caution">
    <text evidence="2">The sequence shown here is derived from an EMBL/GenBank/DDBJ whole genome shotgun (WGS) entry which is preliminary data.</text>
</comment>
<reference evidence="2 3" key="1">
    <citation type="journal article" date="2011" name="PLoS Pathog.">
        <title>Dynamic evolution of pathogenicity revealed by sequencing and comparative genomics of 19 Pseudomonas syringae isolates.</title>
        <authorList>
            <person name="Baltrus D.A."/>
            <person name="Nishimura M.T."/>
            <person name="Romanchuk A."/>
            <person name="Chang J.H."/>
            <person name="Mukhtar M.S."/>
            <person name="Cherkis K."/>
            <person name="Roach J."/>
            <person name="Grant S.R."/>
            <person name="Jones C.D."/>
            <person name="Dangl J.L."/>
        </authorList>
    </citation>
    <scope>NUCLEOTIDE SEQUENCE [LARGE SCALE GENOMIC DNA]</scope>
    <source>
        <strain evidence="2 3">301020</strain>
    </source>
</reference>